<evidence type="ECO:0008006" key="4">
    <source>
        <dbReference type="Google" id="ProtNLM"/>
    </source>
</evidence>
<gene>
    <name evidence="2" type="ORF">J2X07_002920</name>
</gene>
<dbReference type="PROSITE" id="PS51257">
    <property type="entry name" value="PROKAR_LIPOPROTEIN"/>
    <property type="match status" value="1"/>
</dbReference>
<keyword evidence="1" id="KW-0732">Signal</keyword>
<keyword evidence="3" id="KW-1185">Reference proteome</keyword>
<feature type="chain" id="PRO_5045999767" description="DUF4367 domain-containing protein" evidence="1">
    <location>
        <begin position="24"/>
        <end position="184"/>
    </location>
</feature>
<feature type="signal peptide" evidence="1">
    <location>
        <begin position="1"/>
        <end position="23"/>
    </location>
</feature>
<organism evidence="2 3">
    <name type="scientific">Fictibacillus barbaricus</name>
    <dbReference type="NCBI Taxonomy" id="182136"/>
    <lineage>
        <taxon>Bacteria</taxon>
        <taxon>Bacillati</taxon>
        <taxon>Bacillota</taxon>
        <taxon>Bacilli</taxon>
        <taxon>Bacillales</taxon>
        <taxon>Fictibacillaceae</taxon>
        <taxon>Fictibacillus</taxon>
    </lineage>
</organism>
<evidence type="ECO:0000313" key="2">
    <source>
        <dbReference type="EMBL" id="MDR7073930.1"/>
    </source>
</evidence>
<protein>
    <recommendedName>
        <fullName evidence="4">DUF4367 domain-containing protein</fullName>
    </recommendedName>
</protein>
<sequence length="184" mass="21128">MNRKSLILFFIAIVFLVSCQSNSSNGTLNDKKLKLQDHAKGAYPRYYERVSKETASKALPFPMNLPKKLPFKVVLTTYQISDWGEKRNILLDTVFYPKQEGKNVYLAYRVSNFLPKGEEKTTKAKVKLENGTEAYFSGNADLPILLWEEDGLFHKMEYLIREGSDSKKEKEKLLKAASSVYDNK</sequence>
<accession>A0ABU1U356</accession>
<proteinExistence type="predicted"/>
<comment type="caution">
    <text evidence="2">The sequence shown here is derived from an EMBL/GenBank/DDBJ whole genome shotgun (WGS) entry which is preliminary data.</text>
</comment>
<reference evidence="2 3" key="1">
    <citation type="submission" date="2023-07" db="EMBL/GenBank/DDBJ databases">
        <title>Sorghum-associated microbial communities from plants grown in Nebraska, USA.</title>
        <authorList>
            <person name="Schachtman D."/>
        </authorList>
    </citation>
    <scope>NUCLEOTIDE SEQUENCE [LARGE SCALE GENOMIC DNA]</scope>
    <source>
        <strain evidence="2 3">BE211</strain>
    </source>
</reference>
<dbReference type="Proteomes" id="UP001258181">
    <property type="component" value="Unassembled WGS sequence"/>
</dbReference>
<evidence type="ECO:0000256" key="1">
    <source>
        <dbReference type="SAM" id="SignalP"/>
    </source>
</evidence>
<dbReference type="RefSeq" id="WP_310260047.1">
    <property type="nucleotide sequence ID" value="NZ_JAVDWA010000005.1"/>
</dbReference>
<evidence type="ECO:0000313" key="3">
    <source>
        <dbReference type="Proteomes" id="UP001258181"/>
    </source>
</evidence>
<dbReference type="EMBL" id="JAVDWA010000005">
    <property type="protein sequence ID" value="MDR7073930.1"/>
    <property type="molecule type" value="Genomic_DNA"/>
</dbReference>
<name>A0ABU1U356_9BACL</name>